<comment type="cofactor">
    <cofactor evidence="1">
        <name>FAD</name>
        <dbReference type="ChEBI" id="CHEBI:57692"/>
    </cofactor>
</comment>
<dbReference type="EMBL" id="JYJG01000184">
    <property type="protein sequence ID" value="KJK46120.1"/>
    <property type="molecule type" value="Genomic_DNA"/>
</dbReference>
<accession>A0A0F0GS52</accession>
<sequence length="385" mass="41086">MAAGAVIVVVGAGPVGLTAAVVLSRAGVPVTVLERGPALGTASRASTFHPATLDLLAGLGVADEFIARGRKVHDLQWRSRTGELLTRMGYDAIADRTAHPFRLHAEQTELTPLLLEHVPDVRWNTEVLDVQQDDRGVDLITSTGSFRADYVIAADGAHSAVRTTLGLDFPGTEYPTYALRVITTTELDRLLPGLSPMTYFRDPVQSCSVLGLPDHWRVILRLPHNADVSPEALLHKALPTLADRIDVQDAHTYRTSRRVIGDYRAGRVLFAGDAAHLTSTAGGMNMNCGIHDAVDLATTLSFVVNGDHDNALLDEAAQRRRNVVTDHVIPRSEARVSGVDGQAGSVDAAVRQLAATASDPAEAAQYLVQASMLDSVPQLEGSAAP</sequence>
<dbReference type="GO" id="GO:0071949">
    <property type="term" value="F:FAD binding"/>
    <property type="evidence" value="ECO:0007669"/>
    <property type="project" value="InterPro"/>
</dbReference>
<dbReference type="InterPro" id="IPR002938">
    <property type="entry name" value="FAD-bd"/>
</dbReference>
<evidence type="ECO:0000313" key="6">
    <source>
        <dbReference type="Proteomes" id="UP000033393"/>
    </source>
</evidence>
<dbReference type="PATRIC" id="fig|68170.10.peg.6147"/>
<dbReference type="SUPFAM" id="SSF51905">
    <property type="entry name" value="FAD/NAD(P)-binding domain"/>
    <property type="match status" value="1"/>
</dbReference>
<protein>
    <recommendedName>
        <fullName evidence="4">FAD-binding domain-containing protein</fullName>
    </recommendedName>
</protein>
<dbReference type="eggNOG" id="COG0654">
    <property type="taxonomic scope" value="Bacteria"/>
</dbReference>
<organism evidence="5 6">
    <name type="scientific">Lentzea aerocolonigenes</name>
    <name type="common">Lechevalieria aerocolonigenes</name>
    <name type="synonym">Saccharothrix aerocolonigenes</name>
    <dbReference type="NCBI Taxonomy" id="68170"/>
    <lineage>
        <taxon>Bacteria</taxon>
        <taxon>Bacillati</taxon>
        <taxon>Actinomycetota</taxon>
        <taxon>Actinomycetes</taxon>
        <taxon>Pseudonocardiales</taxon>
        <taxon>Pseudonocardiaceae</taxon>
        <taxon>Lentzea</taxon>
    </lineage>
</organism>
<evidence type="ECO:0000256" key="1">
    <source>
        <dbReference type="ARBA" id="ARBA00001974"/>
    </source>
</evidence>
<comment type="caution">
    <text evidence="5">The sequence shown here is derived from an EMBL/GenBank/DDBJ whole genome shotgun (WGS) entry which is preliminary data.</text>
</comment>
<dbReference type="PRINTS" id="PR00420">
    <property type="entry name" value="RNGMNOXGNASE"/>
</dbReference>
<dbReference type="PANTHER" id="PTHR43004">
    <property type="entry name" value="TRK SYSTEM POTASSIUM UPTAKE PROTEIN"/>
    <property type="match status" value="1"/>
</dbReference>
<dbReference type="InterPro" id="IPR050641">
    <property type="entry name" value="RIFMO-like"/>
</dbReference>
<dbReference type="Gene3D" id="3.50.50.60">
    <property type="entry name" value="FAD/NAD(P)-binding domain"/>
    <property type="match status" value="1"/>
</dbReference>
<keyword evidence="6" id="KW-1185">Reference proteome</keyword>
<dbReference type="GO" id="GO:0016709">
    <property type="term" value="F:oxidoreductase activity, acting on paired donors, with incorporation or reduction of molecular oxygen, NAD(P)H as one donor, and incorporation of one atom of oxygen"/>
    <property type="evidence" value="ECO:0007669"/>
    <property type="project" value="UniProtKB-ARBA"/>
</dbReference>
<proteinExistence type="predicted"/>
<evidence type="ECO:0000259" key="4">
    <source>
        <dbReference type="Pfam" id="PF01494"/>
    </source>
</evidence>
<evidence type="ECO:0000256" key="3">
    <source>
        <dbReference type="ARBA" id="ARBA00022827"/>
    </source>
</evidence>
<keyword evidence="2" id="KW-0285">Flavoprotein</keyword>
<dbReference type="Gene3D" id="3.30.70.2450">
    <property type="match status" value="1"/>
</dbReference>
<dbReference type="Proteomes" id="UP000033393">
    <property type="component" value="Unassembled WGS sequence"/>
</dbReference>
<dbReference type="InterPro" id="IPR036188">
    <property type="entry name" value="FAD/NAD-bd_sf"/>
</dbReference>
<feature type="domain" description="FAD-binding" evidence="4">
    <location>
        <begin position="7"/>
        <end position="326"/>
    </location>
</feature>
<gene>
    <name evidence="5" type="ORF">UK23_24155</name>
</gene>
<name>A0A0F0GS52_LENAE</name>
<dbReference type="Pfam" id="PF01494">
    <property type="entry name" value="FAD_binding_3"/>
    <property type="match status" value="1"/>
</dbReference>
<evidence type="ECO:0000256" key="2">
    <source>
        <dbReference type="ARBA" id="ARBA00022630"/>
    </source>
</evidence>
<dbReference type="AlphaFoldDB" id="A0A0F0GS52"/>
<keyword evidence="3" id="KW-0274">FAD</keyword>
<evidence type="ECO:0000313" key="5">
    <source>
        <dbReference type="EMBL" id="KJK46120.1"/>
    </source>
</evidence>
<dbReference type="PANTHER" id="PTHR43004:SF19">
    <property type="entry name" value="BINDING MONOOXYGENASE, PUTATIVE (JCVI)-RELATED"/>
    <property type="match status" value="1"/>
</dbReference>
<reference evidence="5 6" key="1">
    <citation type="submission" date="2015-02" db="EMBL/GenBank/DDBJ databases">
        <authorList>
            <person name="Ju K.-S."/>
            <person name="Doroghazi J.R."/>
            <person name="Metcalf W."/>
        </authorList>
    </citation>
    <scope>NUCLEOTIDE SEQUENCE [LARGE SCALE GENOMIC DNA]</scope>
    <source>
        <strain evidence="5 6">NRRL B-16140</strain>
    </source>
</reference>